<dbReference type="InterPro" id="IPR036291">
    <property type="entry name" value="NAD(P)-bd_dom_sf"/>
</dbReference>
<dbReference type="InterPro" id="IPR029063">
    <property type="entry name" value="SAM-dependent_MTases_sf"/>
</dbReference>
<feature type="active site" description="Proton acceptor; for dehydratase activity" evidence="8">
    <location>
        <position position="996"/>
    </location>
</feature>
<evidence type="ECO:0000313" key="12">
    <source>
        <dbReference type="EMBL" id="KAF2721125.1"/>
    </source>
</evidence>
<dbReference type="Pfam" id="PF00109">
    <property type="entry name" value="ketoacyl-synt"/>
    <property type="match status" value="1"/>
</dbReference>
<name>A0A9P4UQK5_9PEZI</name>
<evidence type="ECO:0000256" key="1">
    <source>
        <dbReference type="ARBA" id="ARBA00022450"/>
    </source>
</evidence>
<dbReference type="Pfam" id="PF16197">
    <property type="entry name" value="KAsynt_C_assoc"/>
    <property type="match status" value="1"/>
</dbReference>
<dbReference type="InterPro" id="IPR014043">
    <property type="entry name" value="Acyl_transferase_dom"/>
</dbReference>
<dbReference type="SUPFAM" id="SSF51735">
    <property type="entry name" value="NAD(P)-binding Rossmann-fold domains"/>
    <property type="match status" value="2"/>
</dbReference>
<dbReference type="CDD" id="cd00833">
    <property type="entry name" value="PKS"/>
    <property type="match status" value="1"/>
</dbReference>
<evidence type="ECO:0000256" key="5">
    <source>
        <dbReference type="ARBA" id="ARBA00023002"/>
    </source>
</evidence>
<evidence type="ECO:0000259" key="9">
    <source>
        <dbReference type="PROSITE" id="PS50075"/>
    </source>
</evidence>
<dbReference type="OrthoDB" id="329835at2759"/>
<evidence type="ECO:0000256" key="8">
    <source>
        <dbReference type="PROSITE-ProRule" id="PRU01363"/>
    </source>
</evidence>
<gene>
    <name evidence="12" type="ORF">K431DRAFT_328913</name>
</gene>
<dbReference type="InterPro" id="IPR006162">
    <property type="entry name" value="Ppantetheine_attach_site"/>
</dbReference>
<dbReference type="PROSITE" id="PS00012">
    <property type="entry name" value="PHOSPHOPANTETHEINE"/>
    <property type="match status" value="1"/>
</dbReference>
<keyword evidence="13" id="KW-1185">Reference proteome</keyword>
<dbReference type="SMART" id="SM00829">
    <property type="entry name" value="PKS_ER"/>
    <property type="match status" value="1"/>
</dbReference>
<comment type="caution">
    <text evidence="12">The sequence shown here is derived from an EMBL/GenBank/DDBJ whole genome shotgun (WGS) entry which is preliminary data.</text>
</comment>
<dbReference type="Pfam" id="PF23297">
    <property type="entry name" value="ACP_SdgA_C"/>
    <property type="match status" value="1"/>
</dbReference>
<dbReference type="InterPro" id="IPR057326">
    <property type="entry name" value="KR_dom"/>
</dbReference>
<evidence type="ECO:0000256" key="4">
    <source>
        <dbReference type="ARBA" id="ARBA00022857"/>
    </source>
</evidence>
<dbReference type="SMART" id="SM00827">
    <property type="entry name" value="PKS_AT"/>
    <property type="match status" value="1"/>
</dbReference>
<dbReference type="SUPFAM" id="SSF50129">
    <property type="entry name" value="GroES-like"/>
    <property type="match status" value="1"/>
</dbReference>
<dbReference type="SUPFAM" id="SSF55048">
    <property type="entry name" value="Probable ACP-binding domain of malonyl-CoA ACP transacylase"/>
    <property type="match status" value="1"/>
</dbReference>
<dbReference type="Gene3D" id="3.30.70.3290">
    <property type="match status" value="1"/>
</dbReference>
<dbReference type="GO" id="GO:0016491">
    <property type="term" value="F:oxidoreductase activity"/>
    <property type="evidence" value="ECO:0007669"/>
    <property type="project" value="UniProtKB-KW"/>
</dbReference>
<dbReference type="PANTHER" id="PTHR43775">
    <property type="entry name" value="FATTY ACID SYNTHASE"/>
    <property type="match status" value="1"/>
</dbReference>
<dbReference type="Gene3D" id="3.40.366.10">
    <property type="entry name" value="Malonyl-Coenzyme A Acyl Carrier Protein, domain 2"/>
    <property type="match status" value="1"/>
</dbReference>
<dbReference type="InterPro" id="IPR032821">
    <property type="entry name" value="PKS_assoc"/>
</dbReference>
<dbReference type="PROSITE" id="PS52019">
    <property type="entry name" value="PKS_MFAS_DH"/>
    <property type="match status" value="1"/>
</dbReference>
<evidence type="ECO:0000256" key="3">
    <source>
        <dbReference type="ARBA" id="ARBA00022679"/>
    </source>
</evidence>
<dbReference type="InterPro" id="IPR020806">
    <property type="entry name" value="PKS_PP-bd"/>
</dbReference>
<dbReference type="GO" id="GO:0031177">
    <property type="term" value="F:phosphopantetheine binding"/>
    <property type="evidence" value="ECO:0007669"/>
    <property type="project" value="InterPro"/>
</dbReference>
<dbReference type="Pfam" id="PF08659">
    <property type="entry name" value="KR"/>
    <property type="match status" value="1"/>
</dbReference>
<dbReference type="InterPro" id="IPR014030">
    <property type="entry name" value="Ketoacyl_synth_N"/>
</dbReference>
<dbReference type="InterPro" id="IPR036736">
    <property type="entry name" value="ACP-like_sf"/>
</dbReference>
<dbReference type="SUPFAM" id="SSF53901">
    <property type="entry name" value="Thiolase-like"/>
    <property type="match status" value="1"/>
</dbReference>
<evidence type="ECO:0000256" key="7">
    <source>
        <dbReference type="ARBA" id="ARBA00023315"/>
    </source>
</evidence>
<feature type="domain" description="Ketosynthase family 3 (KS3)" evidence="10">
    <location>
        <begin position="40"/>
        <end position="461"/>
    </location>
</feature>
<protein>
    <submittedName>
        <fullName evidence="12">Polyketide synthase</fullName>
    </submittedName>
</protein>
<feature type="active site" description="Proton donor; for dehydratase activity" evidence="8">
    <location>
        <position position="1186"/>
    </location>
</feature>
<dbReference type="InterPro" id="IPR042104">
    <property type="entry name" value="PKS_dehydratase_sf"/>
</dbReference>
<keyword evidence="7" id="KW-0012">Acyltransferase</keyword>
<dbReference type="InterPro" id="IPR013968">
    <property type="entry name" value="PKS_KR"/>
</dbReference>
<dbReference type="Pfam" id="PF13602">
    <property type="entry name" value="ADH_zinc_N_2"/>
    <property type="match status" value="1"/>
</dbReference>
<evidence type="ECO:0000259" key="11">
    <source>
        <dbReference type="PROSITE" id="PS52019"/>
    </source>
</evidence>
<feature type="region of interest" description="C-terminal hotdog fold" evidence="8">
    <location>
        <begin position="1120"/>
        <end position="1277"/>
    </location>
</feature>
<dbReference type="InterPro" id="IPR020807">
    <property type="entry name" value="PKS_DH"/>
</dbReference>
<evidence type="ECO:0000259" key="10">
    <source>
        <dbReference type="PROSITE" id="PS52004"/>
    </source>
</evidence>
<dbReference type="InterPro" id="IPR001227">
    <property type="entry name" value="Ac_transferase_dom_sf"/>
</dbReference>
<dbReference type="InterPro" id="IPR011032">
    <property type="entry name" value="GroES-like_sf"/>
</dbReference>
<dbReference type="Pfam" id="PF02801">
    <property type="entry name" value="Ketoacyl-synt_C"/>
    <property type="match status" value="1"/>
</dbReference>
<dbReference type="PANTHER" id="PTHR43775:SF29">
    <property type="entry name" value="ASPERFURANONE POLYKETIDE SYNTHASE AFOG-RELATED"/>
    <property type="match status" value="1"/>
</dbReference>
<keyword evidence="2" id="KW-0597">Phosphoprotein</keyword>
<sequence length="2538" mass="277976">MQLDFSKVSQLRSANMGEFPPPPTTIVGTDLSDSQFGNSVEPIAIIGIGCRFPGGASDSRKLWKSLIDGRSAWSEVPSERFNMEAFQHPQNPEAGTTNTSGGHFLSGDISAFDASFFGINPVEARAMDPQQRLMLEVAYESFENAGITPKQLWSSNTGVYVGQWTSDYAEILSRDTEYPATYHTTGVGPAITSNRISYHFNLLGPSYTVDAGCSASLVALHAAVQSLRSRETDMSFVGGVNLLLDPQRFTYQSKLRMFSTEGKSFSFDSRANGYGRGEGCSGVVLKPLAAALRDGDRVRAVLRNCVLNQDGRTPGISVPSGDAQQRAIRKAYADAGLKPSADYVEAHGTGTAVGDPIEVSAIASVLGVGRDPKEKLPIGSIKANIGHTESAAGLAGLVKAVLMLEMGGIPPQANFDKVNEKITLNEWNLRIPNKFERSDLRRISVNSFGYGGTNAHVIVDSAAIFSTPAVETEDTIGNSTSPTCQLRPRVLIVSAKSERSCHQSIESLAEYVREIANSEFQGSRLDQLVYTVNKRALYKHQAVVVANSASSCVEQLNSLVQKPIPAREVRDDTRVGYIFSGQGAQYYNMARGLITTWPHFNTSLQRANRCLASLGCSWDLLEELRRDEQASRLDDPSLGQPLSTTIQLALVDAFASLGLFPAAAAGHSSGEIAAAYCAGFLSFEDAIKVSYHRGRLTSELLVRQPHLDGAMLAVGTSSELAEKQLALLDPNVGSAKIACYNSPSSVTLSGNRSAIESLSKQFEDQSIFNRVLKTNGAAYHSKQMNRIEGDYYEALEGIETKEDQSKAIMVSSLTGSIVMPAKVDRSYWVKNLVSPVLFEDAMWELCQDSNGRRNVDLVLEVGPHSQLEGPVNQIIQCFQGDSAGITYVPSLRRNMEAAEAISRCIGHLFGKGVPIDVHSMNYGFQRRHMALLADLPPYSFDHQSTFWHESRLSKDYRHRKFLPHELLGNLSPDINQMEPRWRRYIRLKDLPWLRGHTVQGEVVFPAAGYLAMATEAIRRHTKMLDIAVNIQGYEFHNVGIGKAMVIADDIEDQEICLSFKPDARSTRSLLGSWMDFKIFTVSKSHDWVEHCCGLIRARVDNDDALSIRGEESAHVLRGSKRRIGPSKFYYHARDVGIDWRSPFDNITDLRLGPDTCISNVRTPDAAGQRTPDGGEAIYAIHPATLDACLFHGPFAIQVLELGLKNPFVPVSIRNMYISAQYDEKPQADLTCYIAKTDEPLTFNVTAGTTSPLDGKADQIVLRASGIMVAELPGSINVDSSSHNLCLSVDWMIYCQSMTERTVDRLCKSDLQRESIVEENELFRTIALFHIRHALQEVSLDEVPEGHLRLYYEWMSLHVDDEYNESLLSTHKIPLDEHVAIEALGKIGPKLASILKDECEPLAILSNNKLFSKIYSETSSSRCYSQMAAYCTELGKQTPEMKVLEIGAGTGSATEPILRALCNKDRRLISSYTFSDISPGFFEAARTRLADFADILDYQVLDVEQAVTIEAEGSYDLVIACNVIHATSSVGASLDRIRSLLCPGGLFMLMEITEEQLHINLVFGCLSGWWAGSEEGRRSSPLLTAPRWLIELQAHGFDYPSALLRDYEEAEGGTMTVFVCKASTVTGAPEEIPVEVITEGASNGKSTEITESLQNELSNYQVAQCPLMSRDYGGVISIIPPHVCHELVSNMTAQRWDDFKDRLVSSVGILLITRGATGDCQDPIGAMITGFARCFRQEHQDIRVVTLDMSLTATSAEIGLAAATLLRSPSFDLNKNGGEIENEFSEDQGQLFVCRVMPEKCLDTYIQEYLGTSQPRMASFLATERNLTAQLSMPGLLETLSWVDDINSPAIGPDEIQFELRAASINFKDVLIAAGQLPGVTDMRNDCSGIVTEVGDNMRIRFKKGDRVCGYYSRSYTNRPRVHGDCCAVIPDRLSFEEGASLPIVWGTVYYCLVDKGRLSKGERLLVHSAAGAVGQAAIMLAQHIGAEVFATVSSDEKKQFLIQTYGVAEDHILSSRSTAFGSAINLLTNGHGADVILNSLGGEMFRETCNSIAAYGRFVEIGRKDFLDDMPMPSRFLLKNVTFAYVDLALLIEEKRSLVRRVLHDVVDLIAVGAIHPTTITTWPISEIETAFRHIQARKHIGKVILTVEDNQLVKIAPPSPPLAQLKPNGVYLVVGGLGGLGKEIVKWLADRGAGQIVTLSRSGKYGCESATLVDSLKTKGITVLPKSCDVSSMQSVSAVMAELEESKTLWPVRGVIQSAMVLKDSTFNAMTYEKWVAAVAPKVAGSWNLHSALPHNLDFFIMMSSVCAISGNSGQSNYSAACSYQDALARFRNSRGQAAYSINISVVADNGFVSEHPEVSASLRRQGIGTITTAELLAHLNFAVTHSFAESPKASQCVLGLMPTGNEPDLGQGPWKSEARFRYFQKNETFTGKSAKGLSDTLQSIHTAKTLGEAQDLVCQAVLEQLSKLIVTPVERLSESCSLDDYGVDSLVAVELRNWIGAYLQANVPMLTLRSTRSVRELAVLIVKDSSLVCAKE</sequence>
<dbReference type="GO" id="GO:0004312">
    <property type="term" value="F:fatty acid synthase activity"/>
    <property type="evidence" value="ECO:0007669"/>
    <property type="project" value="TreeGrafter"/>
</dbReference>
<evidence type="ECO:0000313" key="13">
    <source>
        <dbReference type="Proteomes" id="UP000799441"/>
    </source>
</evidence>
<keyword evidence="5" id="KW-0560">Oxidoreductase</keyword>
<dbReference type="InterPro" id="IPR049900">
    <property type="entry name" value="PKS_mFAS_DH"/>
</dbReference>
<organism evidence="12 13">
    <name type="scientific">Polychaeton citri CBS 116435</name>
    <dbReference type="NCBI Taxonomy" id="1314669"/>
    <lineage>
        <taxon>Eukaryota</taxon>
        <taxon>Fungi</taxon>
        <taxon>Dikarya</taxon>
        <taxon>Ascomycota</taxon>
        <taxon>Pezizomycotina</taxon>
        <taxon>Dothideomycetes</taxon>
        <taxon>Dothideomycetidae</taxon>
        <taxon>Capnodiales</taxon>
        <taxon>Capnodiaceae</taxon>
        <taxon>Polychaeton</taxon>
    </lineage>
</organism>
<dbReference type="Gene3D" id="3.40.47.10">
    <property type="match status" value="1"/>
</dbReference>
<dbReference type="InterPro" id="IPR009081">
    <property type="entry name" value="PP-bd_ACP"/>
</dbReference>
<dbReference type="PROSITE" id="PS52004">
    <property type="entry name" value="KS3_2"/>
    <property type="match status" value="1"/>
</dbReference>
<dbReference type="SMART" id="SM00823">
    <property type="entry name" value="PKS_PP"/>
    <property type="match status" value="1"/>
</dbReference>
<dbReference type="SMART" id="SM00825">
    <property type="entry name" value="PKS_KS"/>
    <property type="match status" value="1"/>
</dbReference>
<dbReference type="GO" id="GO:0044550">
    <property type="term" value="P:secondary metabolite biosynthetic process"/>
    <property type="evidence" value="ECO:0007669"/>
    <property type="project" value="TreeGrafter"/>
</dbReference>
<dbReference type="Pfam" id="PF00698">
    <property type="entry name" value="Acyl_transf_1"/>
    <property type="match status" value="1"/>
</dbReference>
<feature type="domain" description="PKS/mFAS DH" evidence="11">
    <location>
        <begin position="964"/>
        <end position="1277"/>
    </location>
</feature>
<dbReference type="Gene3D" id="3.90.180.10">
    <property type="entry name" value="Medium-chain alcohol dehydrogenases, catalytic domain"/>
    <property type="match status" value="1"/>
</dbReference>
<dbReference type="SMART" id="SM00822">
    <property type="entry name" value="PKS_KR"/>
    <property type="match status" value="1"/>
</dbReference>
<dbReference type="Pfam" id="PF21089">
    <property type="entry name" value="PKS_DH_N"/>
    <property type="match status" value="1"/>
</dbReference>
<dbReference type="SUPFAM" id="SSF47336">
    <property type="entry name" value="ACP-like"/>
    <property type="match status" value="1"/>
</dbReference>
<dbReference type="GO" id="GO:0004315">
    <property type="term" value="F:3-oxoacyl-[acyl-carrier-protein] synthase activity"/>
    <property type="evidence" value="ECO:0007669"/>
    <property type="project" value="InterPro"/>
</dbReference>
<dbReference type="EMBL" id="MU003793">
    <property type="protein sequence ID" value="KAF2721125.1"/>
    <property type="molecule type" value="Genomic_DNA"/>
</dbReference>
<dbReference type="PROSITE" id="PS00606">
    <property type="entry name" value="KS3_1"/>
    <property type="match status" value="1"/>
</dbReference>
<proteinExistence type="predicted"/>
<dbReference type="Proteomes" id="UP000799441">
    <property type="component" value="Unassembled WGS sequence"/>
</dbReference>
<keyword evidence="6" id="KW-0511">Multifunctional enzyme</keyword>
<dbReference type="InterPro" id="IPR049551">
    <property type="entry name" value="PKS_DH_C"/>
</dbReference>
<keyword evidence="1" id="KW-0596">Phosphopantetheine</keyword>
<keyword evidence="3" id="KW-0808">Transferase</keyword>
<dbReference type="Gene3D" id="3.40.50.720">
    <property type="entry name" value="NAD(P)-binding Rossmann-like Domain"/>
    <property type="match status" value="1"/>
</dbReference>
<feature type="domain" description="Carrier" evidence="9">
    <location>
        <begin position="2453"/>
        <end position="2531"/>
    </location>
</feature>
<dbReference type="SUPFAM" id="SSF53335">
    <property type="entry name" value="S-adenosyl-L-methionine-dependent methyltransferases"/>
    <property type="match status" value="1"/>
</dbReference>
<dbReference type="Gene3D" id="3.10.129.110">
    <property type="entry name" value="Polyketide synthase dehydratase"/>
    <property type="match status" value="1"/>
</dbReference>
<dbReference type="CDD" id="cd05195">
    <property type="entry name" value="enoyl_red"/>
    <property type="match status" value="1"/>
</dbReference>
<dbReference type="InterPro" id="IPR020843">
    <property type="entry name" value="ER"/>
</dbReference>
<evidence type="ECO:0000256" key="2">
    <source>
        <dbReference type="ARBA" id="ARBA00022553"/>
    </source>
</evidence>
<dbReference type="SMART" id="SM00826">
    <property type="entry name" value="PKS_DH"/>
    <property type="match status" value="1"/>
</dbReference>
<dbReference type="InterPro" id="IPR018201">
    <property type="entry name" value="Ketoacyl_synth_AS"/>
</dbReference>
<dbReference type="Pfam" id="PF08242">
    <property type="entry name" value="Methyltransf_12"/>
    <property type="match status" value="1"/>
</dbReference>
<dbReference type="SUPFAM" id="SSF52151">
    <property type="entry name" value="FabD/lysophospholipase-like"/>
    <property type="match status" value="1"/>
</dbReference>
<dbReference type="GO" id="GO:0006633">
    <property type="term" value="P:fatty acid biosynthetic process"/>
    <property type="evidence" value="ECO:0007669"/>
    <property type="project" value="InterPro"/>
</dbReference>
<dbReference type="InterPro" id="IPR020841">
    <property type="entry name" value="PKS_Beta-ketoAc_synthase_dom"/>
</dbReference>
<dbReference type="InterPro" id="IPR050091">
    <property type="entry name" value="PKS_NRPS_Biosynth_Enz"/>
</dbReference>
<dbReference type="InterPro" id="IPR016039">
    <property type="entry name" value="Thiolase-like"/>
</dbReference>
<dbReference type="InterPro" id="IPR049552">
    <property type="entry name" value="PKS_DH_N"/>
</dbReference>
<dbReference type="CDD" id="cd02440">
    <property type="entry name" value="AdoMet_MTases"/>
    <property type="match status" value="1"/>
</dbReference>
<dbReference type="InterPro" id="IPR016036">
    <property type="entry name" value="Malonyl_transacylase_ACP-bd"/>
</dbReference>
<dbReference type="PROSITE" id="PS50075">
    <property type="entry name" value="CARRIER"/>
    <property type="match status" value="1"/>
</dbReference>
<dbReference type="Pfam" id="PF14765">
    <property type="entry name" value="PS-DH"/>
    <property type="match status" value="1"/>
</dbReference>
<accession>A0A9P4UQK5</accession>
<evidence type="ECO:0000256" key="6">
    <source>
        <dbReference type="ARBA" id="ARBA00023268"/>
    </source>
</evidence>
<keyword evidence="4" id="KW-0521">NADP</keyword>
<dbReference type="InterPro" id="IPR014031">
    <property type="entry name" value="Ketoacyl_synth_C"/>
</dbReference>
<feature type="region of interest" description="N-terminal hotdog fold" evidence="8">
    <location>
        <begin position="964"/>
        <end position="1102"/>
    </location>
</feature>
<dbReference type="Gene3D" id="3.40.50.150">
    <property type="entry name" value="Vaccinia Virus protein VP39"/>
    <property type="match status" value="1"/>
</dbReference>
<dbReference type="InterPro" id="IPR013217">
    <property type="entry name" value="Methyltransf_12"/>
</dbReference>
<dbReference type="InterPro" id="IPR016035">
    <property type="entry name" value="Acyl_Trfase/lysoPLipase"/>
</dbReference>
<reference evidence="12" key="1">
    <citation type="journal article" date="2020" name="Stud. Mycol.">
        <title>101 Dothideomycetes genomes: a test case for predicting lifestyles and emergence of pathogens.</title>
        <authorList>
            <person name="Haridas S."/>
            <person name="Albert R."/>
            <person name="Binder M."/>
            <person name="Bloem J."/>
            <person name="Labutti K."/>
            <person name="Salamov A."/>
            <person name="Andreopoulos B."/>
            <person name="Baker S."/>
            <person name="Barry K."/>
            <person name="Bills G."/>
            <person name="Bluhm B."/>
            <person name="Cannon C."/>
            <person name="Castanera R."/>
            <person name="Culley D."/>
            <person name="Daum C."/>
            <person name="Ezra D."/>
            <person name="Gonzalez J."/>
            <person name="Henrissat B."/>
            <person name="Kuo A."/>
            <person name="Liang C."/>
            <person name="Lipzen A."/>
            <person name="Lutzoni F."/>
            <person name="Magnuson J."/>
            <person name="Mondo S."/>
            <person name="Nolan M."/>
            <person name="Ohm R."/>
            <person name="Pangilinan J."/>
            <person name="Park H.-J."/>
            <person name="Ramirez L."/>
            <person name="Alfaro M."/>
            <person name="Sun H."/>
            <person name="Tritt A."/>
            <person name="Yoshinaga Y."/>
            <person name="Zwiers L.-H."/>
            <person name="Turgeon B."/>
            <person name="Goodwin S."/>
            <person name="Spatafora J."/>
            <person name="Crous P."/>
            <person name="Grigoriev I."/>
        </authorList>
    </citation>
    <scope>NUCLEOTIDE SEQUENCE</scope>
    <source>
        <strain evidence="12">CBS 116435</strain>
    </source>
</reference>
<dbReference type="Gene3D" id="1.10.1200.10">
    <property type="entry name" value="ACP-like"/>
    <property type="match status" value="1"/>
</dbReference>